<dbReference type="InterPro" id="IPR017856">
    <property type="entry name" value="Integrase-like_N"/>
</dbReference>
<keyword evidence="3 6" id="KW-0805">Transcription regulation</keyword>
<dbReference type="NCBIfam" id="NF001030">
    <property type="entry name" value="PRK00110.1"/>
    <property type="match status" value="1"/>
</dbReference>
<evidence type="ECO:0000259" key="8">
    <source>
        <dbReference type="Pfam" id="PF20772"/>
    </source>
</evidence>
<evidence type="ECO:0000256" key="3">
    <source>
        <dbReference type="ARBA" id="ARBA00023015"/>
    </source>
</evidence>
<dbReference type="PANTHER" id="PTHR12532:SF6">
    <property type="entry name" value="TRANSCRIPTIONAL REGULATORY PROTEIN YEBC-RELATED"/>
    <property type="match status" value="1"/>
</dbReference>
<dbReference type="GO" id="GO:0003677">
    <property type="term" value="F:DNA binding"/>
    <property type="evidence" value="ECO:0007669"/>
    <property type="project" value="UniProtKB-KW"/>
</dbReference>
<organism evidence="9 10">
    <name type="scientific">Rheinheimera baltica</name>
    <dbReference type="NCBI Taxonomy" id="67576"/>
    <lineage>
        <taxon>Bacteria</taxon>
        <taxon>Pseudomonadati</taxon>
        <taxon>Pseudomonadota</taxon>
        <taxon>Gammaproteobacteria</taxon>
        <taxon>Chromatiales</taxon>
        <taxon>Chromatiaceae</taxon>
        <taxon>Rheinheimera</taxon>
    </lineage>
</organism>
<dbReference type="Pfam" id="PF20772">
    <property type="entry name" value="TACO1_YebC_N"/>
    <property type="match status" value="1"/>
</dbReference>
<protein>
    <recommendedName>
        <fullName evidence="6">Probable transcriptional regulatory protein ORJ04_00095</fullName>
    </recommendedName>
</protein>
<sequence length="250" mass="27095">MAGHSKWANMKHRKARQDAKKSKIFTKIIRELTVAAKQNPDVTANPRLRLAVDKALSENMTRDTIDRAIKRGAGASDAENYEELVYEGYGPNGVAVIVETMTDNHKRTVADVRHAFTKAGGSLGTSGSVAYLFTRRGVLMYAPGVNEDALMEAALEAGADDIVTEADGSVEVFTTPEEFSDVKQALSAAGFNPDSADITLVPATRAEVDEKSVVAFFKMIDQLEDSDDVQNVYHNGDISDISDALMLEHG</sequence>
<keyword evidence="10" id="KW-1185">Reference proteome</keyword>
<evidence type="ECO:0000256" key="2">
    <source>
        <dbReference type="ARBA" id="ARBA00022490"/>
    </source>
</evidence>
<dbReference type="Gene3D" id="1.10.10.200">
    <property type="match status" value="1"/>
</dbReference>
<proteinExistence type="inferred from homology"/>
<dbReference type="InterPro" id="IPR048300">
    <property type="entry name" value="TACO1_YebC-like_2nd/3rd_dom"/>
</dbReference>
<dbReference type="RefSeq" id="WP_305972941.1">
    <property type="nucleotide sequence ID" value="NZ_JAPJDZ010000001.1"/>
</dbReference>
<dbReference type="InterPro" id="IPR029072">
    <property type="entry name" value="YebC-like"/>
</dbReference>
<evidence type="ECO:0000256" key="4">
    <source>
        <dbReference type="ARBA" id="ARBA00023125"/>
    </source>
</evidence>
<comment type="subcellular location">
    <subcellularLocation>
        <location evidence="6">Cytoplasm</location>
    </subcellularLocation>
</comment>
<evidence type="ECO:0000256" key="6">
    <source>
        <dbReference type="HAMAP-Rule" id="MF_00693"/>
    </source>
</evidence>
<dbReference type="Gene3D" id="3.30.70.980">
    <property type="match status" value="2"/>
</dbReference>
<evidence type="ECO:0000256" key="1">
    <source>
        <dbReference type="ARBA" id="ARBA00008724"/>
    </source>
</evidence>
<accession>A0ABT9HTA3</accession>
<evidence type="ECO:0000256" key="5">
    <source>
        <dbReference type="ARBA" id="ARBA00023163"/>
    </source>
</evidence>
<evidence type="ECO:0000259" key="7">
    <source>
        <dbReference type="Pfam" id="PF01709"/>
    </source>
</evidence>
<evidence type="ECO:0000313" key="10">
    <source>
        <dbReference type="Proteomes" id="UP001231109"/>
    </source>
</evidence>
<evidence type="ECO:0000313" key="9">
    <source>
        <dbReference type="EMBL" id="MDP5134350.1"/>
    </source>
</evidence>
<dbReference type="InterPro" id="IPR049083">
    <property type="entry name" value="TACO1_YebC_N"/>
</dbReference>
<keyword evidence="5 6" id="KW-0804">Transcription</keyword>
<comment type="caution">
    <text evidence="9">The sequence shown here is derived from an EMBL/GenBank/DDBJ whole genome shotgun (WGS) entry which is preliminary data.</text>
</comment>
<feature type="domain" description="TACO1/YebC-like N-terminal" evidence="8">
    <location>
        <begin position="5"/>
        <end position="74"/>
    </location>
</feature>
<name>A0ABT9HTA3_9GAMM</name>
<reference evidence="9 10" key="1">
    <citation type="submission" date="2022-11" db="EMBL/GenBank/DDBJ databases">
        <title>Viruses from the air-sea interface of a natural surface slick.</title>
        <authorList>
            <person name="Rahlff J."/>
            <person name="Holmfeldt K."/>
        </authorList>
    </citation>
    <scope>NUCLEOTIDE SEQUENCE [LARGE SCALE GENOMIC DNA]</scope>
    <source>
        <strain evidence="9 10">SMS4</strain>
    </source>
</reference>
<dbReference type="NCBIfam" id="TIGR01033">
    <property type="entry name" value="YebC/PmpR family DNA-binding transcriptional regulator"/>
    <property type="match status" value="1"/>
</dbReference>
<dbReference type="InterPro" id="IPR002876">
    <property type="entry name" value="Transcrip_reg_TACO1-like"/>
</dbReference>
<dbReference type="Pfam" id="PF01709">
    <property type="entry name" value="Transcrip_reg"/>
    <property type="match status" value="1"/>
</dbReference>
<dbReference type="SUPFAM" id="SSF75625">
    <property type="entry name" value="YebC-like"/>
    <property type="match status" value="1"/>
</dbReference>
<dbReference type="NCBIfam" id="NF009044">
    <property type="entry name" value="PRK12378.1"/>
    <property type="match status" value="1"/>
</dbReference>
<dbReference type="HAMAP" id="MF_00693">
    <property type="entry name" value="Transcrip_reg_TACO1"/>
    <property type="match status" value="1"/>
</dbReference>
<keyword evidence="2 6" id="KW-0963">Cytoplasm</keyword>
<comment type="similarity">
    <text evidence="1 6">Belongs to the TACO1 family.</text>
</comment>
<dbReference type="InterPro" id="IPR026564">
    <property type="entry name" value="Transcrip_reg_TACO1-like_dom3"/>
</dbReference>
<feature type="domain" description="TACO1/YebC-like second and third" evidence="7">
    <location>
        <begin position="81"/>
        <end position="235"/>
    </location>
</feature>
<dbReference type="Proteomes" id="UP001231109">
    <property type="component" value="Unassembled WGS sequence"/>
</dbReference>
<dbReference type="PANTHER" id="PTHR12532">
    <property type="entry name" value="TRANSLATIONAL ACTIVATOR OF CYTOCHROME C OXIDASE 1"/>
    <property type="match status" value="1"/>
</dbReference>
<gene>
    <name evidence="9" type="ORF">ORJ04_00095</name>
</gene>
<dbReference type="EMBL" id="JAPJDZ010000001">
    <property type="protein sequence ID" value="MDP5134350.1"/>
    <property type="molecule type" value="Genomic_DNA"/>
</dbReference>
<keyword evidence="4 6" id="KW-0238">DNA-binding</keyword>